<organism evidence="1 2">
    <name type="scientific">Panagrolaimus sp. ES5</name>
    <dbReference type="NCBI Taxonomy" id="591445"/>
    <lineage>
        <taxon>Eukaryota</taxon>
        <taxon>Metazoa</taxon>
        <taxon>Ecdysozoa</taxon>
        <taxon>Nematoda</taxon>
        <taxon>Chromadorea</taxon>
        <taxon>Rhabditida</taxon>
        <taxon>Tylenchina</taxon>
        <taxon>Panagrolaimomorpha</taxon>
        <taxon>Panagrolaimoidea</taxon>
        <taxon>Panagrolaimidae</taxon>
        <taxon>Panagrolaimus</taxon>
    </lineage>
</organism>
<name>A0AC34GFA4_9BILA</name>
<sequence length="230" mass="26279">MGVLTLTIVCHEAGVSKTVQFEPQTVVQDACRVIREKIGKNLYDQPENYGLLKVVDDNQAVVWMDKGRTLEYYLVRNGDTLEYRNKIRTLKVRTMDGGAVKTIQVDESQPVSQLMVTVCSKMGIANHDEYSLVRAGGLQNGKDFKQSNTSLNAQYPKESSGFMNTIGRKKEKKIQQLRAKLHTDEEIQWIDHAKTLREQGIPEDEELILRRKFFFSDTNVDTRDPVQLNL</sequence>
<reference evidence="2" key="1">
    <citation type="submission" date="2022-11" db="UniProtKB">
        <authorList>
            <consortium name="WormBaseParasite"/>
        </authorList>
    </citation>
    <scope>IDENTIFICATION</scope>
</reference>
<dbReference type="WBParaSite" id="ES5_v2.g28326.t1">
    <property type="protein sequence ID" value="ES5_v2.g28326.t1"/>
    <property type="gene ID" value="ES5_v2.g28326"/>
</dbReference>
<protein>
    <submittedName>
        <fullName evidence="2">FERM domain-containing protein</fullName>
    </submittedName>
</protein>
<evidence type="ECO:0000313" key="2">
    <source>
        <dbReference type="WBParaSite" id="ES5_v2.g28326.t1"/>
    </source>
</evidence>
<proteinExistence type="predicted"/>
<dbReference type="Proteomes" id="UP000887579">
    <property type="component" value="Unplaced"/>
</dbReference>
<evidence type="ECO:0000313" key="1">
    <source>
        <dbReference type="Proteomes" id="UP000887579"/>
    </source>
</evidence>
<accession>A0AC34GFA4</accession>